<evidence type="ECO:0000313" key="1">
    <source>
        <dbReference type="EMBL" id="RXZ34657.1"/>
    </source>
</evidence>
<dbReference type="AlphaFoldDB" id="A0A4V1QPQ9"/>
<keyword evidence="2" id="KW-1185">Reference proteome</keyword>
<accession>A0A4V1QPQ9</accession>
<sequence>MSERSWQLMMSGHGLEHVPVEVRLDMERLLDLMPSITHLTLEVGDHRIHVTRDWPSSRMEEADHVLRRIARSGGISAVVVPGDADEPPRRVVAGREAGCHVLG</sequence>
<comment type="caution">
    <text evidence="1">The sequence shown here is derived from an EMBL/GenBank/DDBJ whole genome shotgun (WGS) entry which is preliminary data.</text>
</comment>
<gene>
    <name evidence="1" type="ORF">EO081_02985</name>
</gene>
<organism evidence="1 2">
    <name type="scientific">Sphingomonas desiccabilis</name>
    <dbReference type="NCBI Taxonomy" id="429134"/>
    <lineage>
        <taxon>Bacteria</taxon>
        <taxon>Pseudomonadati</taxon>
        <taxon>Pseudomonadota</taxon>
        <taxon>Alphaproteobacteria</taxon>
        <taxon>Sphingomonadales</taxon>
        <taxon>Sphingomonadaceae</taxon>
        <taxon>Sphingomonas</taxon>
    </lineage>
</organism>
<evidence type="ECO:0000313" key="2">
    <source>
        <dbReference type="Proteomes" id="UP000292347"/>
    </source>
</evidence>
<dbReference type="RefSeq" id="WP_129340443.1">
    <property type="nucleotide sequence ID" value="NZ_JACIDD010000005.1"/>
</dbReference>
<protein>
    <submittedName>
        <fullName evidence="1">Uncharacterized protein</fullName>
    </submittedName>
</protein>
<dbReference type="Proteomes" id="UP000292347">
    <property type="component" value="Unassembled WGS sequence"/>
</dbReference>
<dbReference type="OrthoDB" id="7509577at2"/>
<reference evidence="1 2" key="1">
    <citation type="submission" date="2019-01" db="EMBL/GenBank/DDBJ databases">
        <title>Sphingomonas mucosissima sp. nov. and Sphingomonas desiccabilis sp. nov., from biological soil crusts in the Colorado Plateau, USA.</title>
        <authorList>
            <person name="Zhu D."/>
        </authorList>
    </citation>
    <scope>NUCLEOTIDE SEQUENCE [LARGE SCALE GENOMIC DNA]</scope>
    <source>
        <strain evidence="1 2">CP1D</strain>
    </source>
</reference>
<dbReference type="EMBL" id="SDPT01000001">
    <property type="protein sequence ID" value="RXZ34657.1"/>
    <property type="molecule type" value="Genomic_DNA"/>
</dbReference>
<name>A0A4V1QPQ9_9SPHN</name>
<proteinExistence type="predicted"/>